<organism evidence="10 11">
    <name type="scientific">Tritrichomonas foetus</name>
    <dbReference type="NCBI Taxonomy" id="1144522"/>
    <lineage>
        <taxon>Eukaryota</taxon>
        <taxon>Metamonada</taxon>
        <taxon>Parabasalia</taxon>
        <taxon>Tritrichomonadida</taxon>
        <taxon>Tritrichomonadidae</taxon>
        <taxon>Tritrichomonas</taxon>
    </lineage>
</organism>
<feature type="transmembrane region" description="Helical" evidence="9">
    <location>
        <begin position="45"/>
        <end position="62"/>
    </location>
</feature>
<comment type="caution">
    <text evidence="10">The sequence shown here is derived from an EMBL/GenBank/DDBJ whole genome shotgun (WGS) entry which is preliminary data.</text>
</comment>
<evidence type="ECO:0000256" key="1">
    <source>
        <dbReference type="ARBA" id="ARBA00004651"/>
    </source>
</evidence>
<evidence type="ECO:0000256" key="4">
    <source>
        <dbReference type="ARBA" id="ARBA00022475"/>
    </source>
</evidence>
<dbReference type="GO" id="GO:0005886">
    <property type="term" value="C:plasma membrane"/>
    <property type="evidence" value="ECO:0007669"/>
    <property type="project" value="UniProtKB-SubCell"/>
</dbReference>
<dbReference type="GO" id="GO:0042910">
    <property type="term" value="F:xenobiotic transmembrane transporter activity"/>
    <property type="evidence" value="ECO:0007669"/>
    <property type="project" value="InterPro"/>
</dbReference>
<evidence type="ECO:0000313" key="11">
    <source>
        <dbReference type="Proteomes" id="UP000179807"/>
    </source>
</evidence>
<dbReference type="AlphaFoldDB" id="A0A1J4JN75"/>
<evidence type="ECO:0000256" key="9">
    <source>
        <dbReference type="SAM" id="Phobius"/>
    </source>
</evidence>
<evidence type="ECO:0000256" key="6">
    <source>
        <dbReference type="ARBA" id="ARBA00022989"/>
    </source>
</evidence>
<comment type="similarity">
    <text evidence="2">Belongs to the multi antimicrobial extrusion (MATE) (TC 2.A.66.1) family.</text>
</comment>
<feature type="compositionally biased region" description="Polar residues" evidence="8">
    <location>
        <begin position="355"/>
        <end position="370"/>
    </location>
</feature>
<keyword evidence="3" id="KW-0813">Transport</keyword>
<keyword evidence="11" id="KW-1185">Reference proteome</keyword>
<dbReference type="InterPro" id="IPR052031">
    <property type="entry name" value="Membrane_Transporter-Flippase"/>
</dbReference>
<keyword evidence="7 9" id="KW-0472">Membrane</keyword>
<dbReference type="PANTHER" id="PTHR43549:SF2">
    <property type="entry name" value="MULTIDRUG RESISTANCE PROTEIN NORM-RELATED"/>
    <property type="match status" value="1"/>
</dbReference>
<name>A0A1J4JN75_9EUKA</name>
<comment type="subcellular location">
    <subcellularLocation>
        <location evidence="1">Cell membrane</location>
        <topology evidence="1">Multi-pass membrane protein</topology>
    </subcellularLocation>
</comment>
<evidence type="ECO:0000256" key="5">
    <source>
        <dbReference type="ARBA" id="ARBA00022692"/>
    </source>
</evidence>
<dbReference type="PANTHER" id="PTHR43549">
    <property type="entry name" value="MULTIDRUG RESISTANCE PROTEIN YPNP-RELATED"/>
    <property type="match status" value="1"/>
</dbReference>
<dbReference type="Pfam" id="PF01554">
    <property type="entry name" value="MatE"/>
    <property type="match status" value="1"/>
</dbReference>
<feature type="region of interest" description="Disordered" evidence="8">
    <location>
        <begin position="342"/>
        <end position="376"/>
    </location>
</feature>
<dbReference type="Proteomes" id="UP000179807">
    <property type="component" value="Unassembled WGS sequence"/>
</dbReference>
<evidence type="ECO:0000256" key="3">
    <source>
        <dbReference type="ARBA" id="ARBA00022448"/>
    </source>
</evidence>
<dbReference type="GeneID" id="94828685"/>
<feature type="transmembrane region" description="Helical" evidence="9">
    <location>
        <begin position="74"/>
        <end position="98"/>
    </location>
</feature>
<keyword evidence="6 9" id="KW-1133">Transmembrane helix</keyword>
<feature type="transmembrane region" description="Helical" evidence="9">
    <location>
        <begin position="169"/>
        <end position="192"/>
    </location>
</feature>
<reference evidence="10" key="1">
    <citation type="submission" date="2016-10" db="EMBL/GenBank/DDBJ databases">
        <authorList>
            <person name="Benchimol M."/>
            <person name="Almeida L.G."/>
            <person name="Vasconcelos A.T."/>
            <person name="Perreira-Neves A."/>
            <person name="Rosa I.A."/>
            <person name="Tasca T."/>
            <person name="Bogo M.R."/>
            <person name="de Souza W."/>
        </authorList>
    </citation>
    <scope>NUCLEOTIDE SEQUENCE [LARGE SCALE GENOMIC DNA]</scope>
    <source>
        <strain evidence="10">K</strain>
    </source>
</reference>
<evidence type="ECO:0000256" key="8">
    <source>
        <dbReference type="SAM" id="MobiDB-lite"/>
    </source>
</evidence>
<dbReference type="InterPro" id="IPR002528">
    <property type="entry name" value="MATE_fam"/>
</dbReference>
<proteinExistence type="inferred from homology"/>
<dbReference type="VEuPathDB" id="TrichDB:TRFO_07916"/>
<dbReference type="GO" id="GO:0015297">
    <property type="term" value="F:antiporter activity"/>
    <property type="evidence" value="ECO:0007669"/>
    <property type="project" value="InterPro"/>
</dbReference>
<keyword evidence="5 9" id="KW-0812">Transmembrane</keyword>
<evidence type="ECO:0000313" key="10">
    <source>
        <dbReference type="EMBL" id="OHT00577.1"/>
    </source>
</evidence>
<evidence type="ECO:0000256" key="2">
    <source>
        <dbReference type="ARBA" id="ARBA00010199"/>
    </source>
</evidence>
<evidence type="ECO:0000256" key="7">
    <source>
        <dbReference type="ARBA" id="ARBA00023136"/>
    </source>
</evidence>
<dbReference type="RefSeq" id="XP_068353713.1">
    <property type="nucleotide sequence ID" value="XM_068493981.1"/>
</dbReference>
<dbReference type="EMBL" id="MLAK01000949">
    <property type="protein sequence ID" value="OHT00577.1"/>
    <property type="molecule type" value="Genomic_DNA"/>
</dbReference>
<accession>A0A1J4JN75</accession>
<feature type="transmembrane region" description="Helical" evidence="9">
    <location>
        <begin position="277"/>
        <end position="298"/>
    </location>
</feature>
<gene>
    <name evidence="10" type="ORF">TRFO_07916</name>
</gene>
<sequence length="389" mass="43950">MRWYGGDDEIVAMCFEYLLVTLCCSMINYTYLSLCGLLQAMGNSVIYGICNLTSSCLNMLVFDPLFLLGFKTGMWGVSFATILSNFCPMLVLYIYLFCGKFTVKPSLKSYFKKFNPHSFDALRVSISQLISNLATSIPMLLLSKLLGKSAASVGIYNEVMASWNVNDRLYTFAICVCNGLNQGFLPAASYAFGNANIKRLSKMYFITIAIGTSWTIFVCVLIEAIPQFFARIWGSDPLYIEIASKSLRIEFITCMANQVVLTTTACLQAIRMVTLSVVNSFITMLIPIPVFSVMIYFIDKHDPIKLMYSFMAHDLWALVFSIGIILWKLRFLWKPDQKEEKELSQIDDQEDPNHQNEINECYSQEKSNAGKNGLDDYLIPSAKKLTEIS</sequence>
<keyword evidence="4" id="KW-1003">Cell membrane</keyword>
<feature type="transmembrane region" description="Helical" evidence="9">
    <location>
        <begin position="17"/>
        <end position="38"/>
    </location>
</feature>
<protein>
    <submittedName>
        <fullName evidence="10">MatE family protein</fullName>
    </submittedName>
</protein>
<feature type="transmembrane region" description="Helical" evidence="9">
    <location>
        <begin position="310"/>
        <end position="329"/>
    </location>
</feature>
<feature type="transmembrane region" description="Helical" evidence="9">
    <location>
        <begin position="204"/>
        <end position="229"/>
    </location>
</feature>